<evidence type="ECO:0000256" key="2">
    <source>
        <dbReference type="SAM" id="SignalP"/>
    </source>
</evidence>
<feature type="compositionally biased region" description="Acidic residues" evidence="1">
    <location>
        <begin position="48"/>
        <end position="88"/>
    </location>
</feature>
<gene>
    <name evidence="3" type="ORF">SAMN02910451_02906</name>
</gene>
<name>A0A1G5GLY1_9FIRM</name>
<keyword evidence="2" id="KW-0732">Signal</keyword>
<reference evidence="4" key="1">
    <citation type="submission" date="2016-10" db="EMBL/GenBank/DDBJ databases">
        <authorList>
            <person name="Varghese N."/>
            <person name="Submissions S."/>
        </authorList>
    </citation>
    <scope>NUCLEOTIDE SEQUENCE [LARGE SCALE GENOMIC DNA]</scope>
    <source>
        <strain evidence="4">XBD2006</strain>
    </source>
</reference>
<dbReference type="PROSITE" id="PS51257">
    <property type="entry name" value="PROKAR_LIPOPROTEIN"/>
    <property type="match status" value="1"/>
</dbReference>
<feature type="signal peptide" evidence="2">
    <location>
        <begin position="1"/>
        <end position="18"/>
    </location>
</feature>
<dbReference type="RefSeq" id="WP_074463294.1">
    <property type="nucleotide sequence ID" value="NZ_FMUR01000021.1"/>
</dbReference>
<keyword evidence="4" id="KW-1185">Reference proteome</keyword>
<feature type="region of interest" description="Disordered" evidence="1">
    <location>
        <begin position="23"/>
        <end position="88"/>
    </location>
</feature>
<evidence type="ECO:0008006" key="5">
    <source>
        <dbReference type="Google" id="ProtNLM"/>
    </source>
</evidence>
<dbReference type="EMBL" id="FMUR01000021">
    <property type="protein sequence ID" value="SCY51698.1"/>
    <property type="molecule type" value="Genomic_DNA"/>
</dbReference>
<evidence type="ECO:0000313" key="4">
    <source>
        <dbReference type="Proteomes" id="UP000183047"/>
    </source>
</evidence>
<evidence type="ECO:0000313" key="3">
    <source>
        <dbReference type="EMBL" id="SCY51698.1"/>
    </source>
</evidence>
<sequence>MKRRTTLLILATAFVISACTPIPLEGTTETSGEKEESASEEVTASDEFASDETTEETTEASTDETAEAESSTDEITEVEGEPVSDEELSDFTKRFTATCSDCFGFLGPEYSSPEEIKWDRVIAYRVEGLTEDEDKLPDEEKIEFYGSTELDLIVDTVVRMDKLIKYAKDHTGLDINIDPKDYPFWTYNEKYDSILIGCNPWGDDSPLYDGKFVSGTKSGDTYTLKYQPNNENWDEKYKQPERIITFTKSGDNLVFKSNKFGKK</sequence>
<dbReference type="AlphaFoldDB" id="A0A1G5GLY1"/>
<dbReference type="OrthoDB" id="9897130at2"/>
<feature type="chain" id="PRO_5010179373" description="Lipoprotein" evidence="2">
    <location>
        <begin position="19"/>
        <end position="263"/>
    </location>
</feature>
<protein>
    <recommendedName>
        <fullName evidence="5">Lipoprotein</fullName>
    </recommendedName>
</protein>
<accession>A0A1G5GLY1</accession>
<evidence type="ECO:0000256" key="1">
    <source>
        <dbReference type="SAM" id="MobiDB-lite"/>
    </source>
</evidence>
<proteinExistence type="predicted"/>
<organism evidence="3 4">
    <name type="scientific">Butyrivibrio hungatei</name>
    <dbReference type="NCBI Taxonomy" id="185008"/>
    <lineage>
        <taxon>Bacteria</taxon>
        <taxon>Bacillati</taxon>
        <taxon>Bacillota</taxon>
        <taxon>Clostridia</taxon>
        <taxon>Lachnospirales</taxon>
        <taxon>Lachnospiraceae</taxon>
        <taxon>Butyrivibrio</taxon>
    </lineage>
</organism>
<dbReference type="Proteomes" id="UP000183047">
    <property type="component" value="Unassembled WGS sequence"/>
</dbReference>